<evidence type="ECO:0000256" key="5">
    <source>
        <dbReference type="ARBA" id="ARBA00023002"/>
    </source>
</evidence>
<dbReference type="InterPro" id="IPR037171">
    <property type="entry name" value="NagB/RpiA_transferase-like"/>
</dbReference>
<dbReference type="Pfam" id="PF02781">
    <property type="entry name" value="G6PD_C"/>
    <property type="match status" value="1"/>
</dbReference>
<dbReference type="InterPro" id="IPR019796">
    <property type="entry name" value="G6P_DH_AS"/>
</dbReference>
<dbReference type="AlphaFoldDB" id="A0A9Q0R4S8"/>
<evidence type="ECO:0000256" key="3">
    <source>
        <dbReference type="ARBA" id="ARBA00022526"/>
    </source>
</evidence>
<keyword evidence="6 7" id="KW-0119">Carbohydrate metabolism</keyword>
<dbReference type="PRINTS" id="PR00079">
    <property type="entry name" value="G6PDHDRGNASE"/>
</dbReference>
<dbReference type="NCBIfam" id="TIGR01198">
    <property type="entry name" value="pgl"/>
    <property type="match status" value="1"/>
</dbReference>
<comment type="pathway">
    <text evidence="1 7">Carbohydrate degradation; pentose phosphate pathway; D-ribulose 5-phosphate from D-glucose 6-phosphate (oxidative stage): step 1/3.</text>
</comment>
<keyword evidence="3 7" id="KW-0313">Glucose metabolism</keyword>
<comment type="caution">
    <text evidence="11">The sequence shown here is derived from an EMBL/GenBank/DDBJ whole genome shotgun (WGS) entry which is preliminary data.</text>
</comment>
<dbReference type="NCBIfam" id="TIGR00871">
    <property type="entry name" value="zwf"/>
    <property type="match status" value="1"/>
</dbReference>
<evidence type="ECO:0000313" key="12">
    <source>
        <dbReference type="Proteomes" id="UP001149090"/>
    </source>
</evidence>
<keyword evidence="5 7" id="KW-0560">Oxidoreductase</keyword>
<dbReference type="Pfam" id="PF01182">
    <property type="entry name" value="Glucosamine_iso"/>
    <property type="match status" value="1"/>
</dbReference>
<organism evidence="11 12">
    <name type="scientific">Anaeramoeba ignava</name>
    <name type="common">Anaerobic marine amoeba</name>
    <dbReference type="NCBI Taxonomy" id="1746090"/>
    <lineage>
        <taxon>Eukaryota</taxon>
        <taxon>Metamonada</taxon>
        <taxon>Anaeramoebidae</taxon>
        <taxon>Anaeramoeba</taxon>
    </lineage>
</organism>
<evidence type="ECO:0000256" key="6">
    <source>
        <dbReference type="ARBA" id="ARBA00023277"/>
    </source>
</evidence>
<dbReference type="InterPro" id="IPR022674">
    <property type="entry name" value="G6P_DH_NAD-bd"/>
</dbReference>
<accession>A0A9Q0R4S8</accession>
<dbReference type="InterPro" id="IPR001282">
    <property type="entry name" value="G6P_DH"/>
</dbReference>
<dbReference type="Gene3D" id="3.30.360.10">
    <property type="entry name" value="Dihydrodipicolinate Reductase, domain 2"/>
    <property type="match status" value="1"/>
</dbReference>
<dbReference type="Gene3D" id="3.40.50.720">
    <property type="entry name" value="NAD(P)-binding Rossmann-like Domain"/>
    <property type="match status" value="1"/>
</dbReference>
<dbReference type="EMBL" id="JAPDFW010000147">
    <property type="protein sequence ID" value="KAJ5066266.1"/>
    <property type="molecule type" value="Genomic_DNA"/>
</dbReference>
<dbReference type="GO" id="GO:0004345">
    <property type="term" value="F:glucose-6-phosphate dehydrogenase activity"/>
    <property type="evidence" value="ECO:0007669"/>
    <property type="project" value="UniProtKB-EC"/>
</dbReference>
<dbReference type="PROSITE" id="PS00069">
    <property type="entry name" value="G6P_DEHYDROGENASE"/>
    <property type="match status" value="1"/>
</dbReference>
<dbReference type="InterPro" id="IPR036291">
    <property type="entry name" value="NAD(P)-bd_dom_sf"/>
</dbReference>
<dbReference type="SUPFAM" id="SSF55347">
    <property type="entry name" value="Glyceraldehyde-3-phosphate dehydrogenase-like, C-terminal domain"/>
    <property type="match status" value="1"/>
</dbReference>
<evidence type="ECO:0000256" key="2">
    <source>
        <dbReference type="ARBA" id="ARBA00009975"/>
    </source>
</evidence>
<dbReference type="PANTHER" id="PTHR23429">
    <property type="entry name" value="GLUCOSE-6-PHOSPHATE 1-DEHYDROGENASE G6PD"/>
    <property type="match status" value="1"/>
</dbReference>
<feature type="domain" description="Glucose-6-phosphate dehydrogenase C-terminal" evidence="10">
    <location>
        <begin position="218"/>
        <end position="466"/>
    </location>
</feature>
<dbReference type="OMA" id="AMEFSAE"/>
<dbReference type="Proteomes" id="UP001149090">
    <property type="component" value="Unassembled WGS sequence"/>
</dbReference>
<keyword evidence="12" id="KW-1185">Reference proteome</keyword>
<dbReference type="PANTHER" id="PTHR23429:SF0">
    <property type="entry name" value="GLUCOSE-6-PHOSPHATE 1-DEHYDROGENASE"/>
    <property type="match status" value="1"/>
</dbReference>
<evidence type="ECO:0000259" key="8">
    <source>
        <dbReference type="Pfam" id="PF00479"/>
    </source>
</evidence>
<dbReference type="SUPFAM" id="SSF100950">
    <property type="entry name" value="NagB/RpiA/CoA transferase-like"/>
    <property type="match status" value="1"/>
</dbReference>
<comment type="function">
    <text evidence="7">Catalyzes the rate-limiting step of the oxidative pentose-phosphate pathway, which represents a route for the dissimilation of carbohydrates besides glycolysis.</text>
</comment>
<dbReference type="CDD" id="cd01400">
    <property type="entry name" value="6PGL"/>
    <property type="match status" value="1"/>
</dbReference>
<comment type="similarity">
    <text evidence="2 7">Belongs to the glucose-6-phosphate dehydrogenase family.</text>
</comment>
<dbReference type="GO" id="GO:0005829">
    <property type="term" value="C:cytosol"/>
    <property type="evidence" value="ECO:0007669"/>
    <property type="project" value="TreeGrafter"/>
</dbReference>
<dbReference type="SUPFAM" id="SSF51735">
    <property type="entry name" value="NAD(P)-binding Rossmann-fold domains"/>
    <property type="match status" value="1"/>
</dbReference>
<evidence type="ECO:0000313" key="11">
    <source>
        <dbReference type="EMBL" id="KAJ5066266.1"/>
    </source>
</evidence>
<dbReference type="GO" id="GO:0006006">
    <property type="term" value="P:glucose metabolic process"/>
    <property type="evidence" value="ECO:0007669"/>
    <property type="project" value="UniProtKB-KW"/>
</dbReference>
<dbReference type="GO" id="GO:0009051">
    <property type="term" value="P:pentose-phosphate shunt, oxidative branch"/>
    <property type="evidence" value="ECO:0007669"/>
    <property type="project" value="TreeGrafter"/>
</dbReference>
<comment type="catalytic activity">
    <reaction evidence="7">
        <text>D-glucose 6-phosphate + NADP(+) = 6-phospho-D-glucono-1,5-lactone + NADPH + H(+)</text>
        <dbReference type="Rhea" id="RHEA:15841"/>
        <dbReference type="ChEBI" id="CHEBI:15378"/>
        <dbReference type="ChEBI" id="CHEBI:57783"/>
        <dbReference type="ChEBI" id="CHEBI:57955"/>
        <dbReference type="ChEBI" id="CHEBI:58349"/>
        <dbReference type="ChEBI" id="CHEBI:61548"/>
        <dbReference type="EC" id="1.1.1.49"/>
    </reaction>
</comment>
<feature type="domain" description="Glucose-6-phosphate dehydrogenase NAD-binding" evidence="8">
    <location>
        <begin position="29"/>
        <end position="215"/>
    </location>
</feature>
<dbReference type="InterPro" id="IPR006148">
    <property type="entry name" value="Glc/Gal-6P_isomerase"/>
</dbReference>
<dbReference type="InterPro" id="IPR005900">
    <property type="entry name" value="6-phosphogluconolactonase_DevB"/>
</dbReference>
<feature type="domain" description="Glucosamine/galactosamine-6-phosphate isomerase" evidence="9">
    <location>
        <begin position="505"/>
        <end position="725"/>
    </location>
</feature>
<dbReference type="Gene3D" id="3.40.50.1360">
    <property type="match status" value="1"/>
</dbReference>
<dbReference type="EC" id="1.1.1.49" evidence="7"/>
<protein>
    <recommendedName>
        <fullName evidence="7">Glucose-6-phosphate 1-dehydrogenase</fullName>
        <ecNumber evidence="7">1.1.1.49</ecNumber>
    </recommendedName>
</protein>
<evidence type="ECO:0000256" key="1">
    <source>
        <dbReference type="ARBA" id="ARBA00004937"/>
    </source>
</evidence>
<gene>
    <name evidence="11" type="ORF">M0811_03599</name>
</gene>
<name>A0A9Q0R4S8_ANAIG</name>
<keyword evidence="4 7" id="KW-0521">NADP</keyword>
<dbReference type="OrthoDB" id="60984at2759"/>
<dbReference type="InterPro" id="IPR022675">
    <property type="entry name" value="G6P_DH_C"/>
</dbReference>
<dbReference type="HAMAP" id="MF_00966">
    <property type="entry name" value="G6PD"/>
    <property type="match status" value="1"/>
</dbReference>
<proteinExistence type="inferred from homology"/>
<evidence type="ECO:0000256" key="7">
    <source>
        <dbReference type="RuleBase" id="RU362120"/>
    </source>
</evidence>
<sequence>MFSCENIKEFLGESLEQNQIQEKPSCMIIIFGASGDLTNRKVIPGIHSLNCESRIGTNTQIIGVARTKMTNEEFRDSLEESVKNYSRLKPGKTTYCEPWDSFAKKITYLYGDYDDPKTYQNLVQHLLDLNQKFKTPLNYLFYCATPPQLYPIILRHLAQFKLNQNRDSFWSRIIIEKPFGSNLETAIELHKVVNSIFTHSQVFYIDHYLGKETVQSILTFRFANTIFEPIWNRNYIESVHVNVMESVDVGGRGNYYDKSGVIRDMLVNHLLQLLCLIAMEPPPRYTSDYLRREKIKLLQSIKPISCSNFAIGQYHGYRSEQKISKDSNTPTYADVDLEIDNWRWQGVRFRLSSGKKLAKKETEIVLTFKQPPFSMFSTSLESVCKNQLRIVIQPDERIELKMLSKIPGAGMKTQPMKLTYLYSQGEPLPDAYERLLLDVMLGDSSLFTSAEEQRLSWKLFDSITDHGIPIQYVSTLGTNSLSSLVSQVNYLLPRKTDDIRVLVPEDVAKMYATMVATTARQFIQKKGIFTMALSGGASPVKPYELVAQEPDLDWSKIHVFLVDERCVPPDDKDSNYHMINETLLSKVKIPPENIHRIHTEFEPEKAAQLYEEEIEKFFGNQKSIKNSTFFDLLLLGMGDDGHTASLFPGANTISETKRKVVATFVEQLGVWRVTITPIVIQNSLNASFFVTGTKKSKRLYTVLHGPQNPFLIPAQLVRPKGSLSWFVDTDAYSSNDICFEK</sequence>
<evidence type="ECO:0000259" key="10">
    <source>
        <dbReference type="Pfam" id="PF02781"/>
    </source>
</evidence>
<dbReference type="GO" id="GO:0017057">
    <property type="term" value="F:6-phosphogluconolactonase activity"/>
    <property type="evidence" value="ECO:0007669"/>
    <property type="project" value="InterPro"/>
</dbReference>
<dbReference type="GO" id="GO:0050661">
    <property type="term" value="F:NADP binding"/>
    <property type="evidence" value="ECO:0007669"/>
    <property type="project" value="InterPro"/>
</dbReference>
<reference evidence="11" key="1">
    <citation type="submission" date="2022-10" db="EMBL/GenBank/DDBJ databases">
        <title>Novel sulphate-reducing endosymbionts in the free-living metamonad Anaeramoeba.</title>
        <authorList>
            <person name="Jerlstrom-Hultqvist J."/>
            <person name="Cepicka I."/>
            <person name="Gallot-Lavallee L."/>
            <person name="Salas-Leiva D."/>
            <person name="Curtis B.A."/>
            <person name="Zahonova K."/>
            <person name="Pipaliya S."/>
            <person name="Dacks J."/>
            <person name="Roger A.J."/>
        </authorList>
    </citation>
    <scope>NUCLEOTIDE SEQUENCE</scope>
    <source>
        <strain evidence="11">BMAN</strain>
    </source>
</reference>
<dbReference type="Pfam" id="PF00479">
    <property type="entry name" value="G6PD_N"/>
    <property type="match status" value="1"/>
</dbReference>
<evidence type="ECO:0000256" key="4">
    <source>
        <dbReference type="ARBA" id="ARBA00022857"/>
    </source>
</evidence>
<evidence type="ECO:0000259" key="9">
    <source>
        <dbReference type="Pfam" id="PF01182"/>
    </source>
</evidence>